<comment type="caution">
    <text evidence="1">The sequence shown here is derived from an EMBL/GenBank/DDBJ whole genome shotgun (WGS) entry which is preliminary data.</text>
</comment>
<protein>
    <recommendedName>
        <fullName evidence="3">Apea-like HEPN domain-containing protein</fullName>
    </recommendedName>
</protein>
<name>A0AAW8LKH8_AGRTU</name>
<sequence>MGKVGYDSLEGILRVTALGEKQPDQFTADVLTYHAALELEMDNLLSLQLPRADKLGDGKLGYTHKIAVLNASWRGNPEDGDKLANALVRFNNLRNSVAHSDRPKEIRGHLTKLRAATDALDGDGDGSATPYRLAVRICAFMGDDPSAKAALKFISQVDDLVNFKLPAALEKALFNEPKAET</sequence>
<gene>
    <name evidence="1" type="ORF">J2W61_000393</name>
</gene>
<evidence type="ECO:0000313" key="2">
    <source>
        <dbReference type="Proteomes" id="UP001265315"/>
    </source>
</evidence>
<evidence type="ECO:0000313" key="1">
    <source>
        <dbReference type="EMBL" id="MDR6700565.1"/>
    </source>
</evidence>
<dbReference type="EMBL" id="JAVDSW010000001">
    <property type="protein sequence ID" value="MDR6700565.1"/>
    <property type="molecule type" value="Genomic_DNA"/>
</dbReference>
<proteinExistence type="predicted"/>
<reference evidence="1" key="1">
    <citation type="submission" date="2023-07" db="EMBL/GenBank/DDBJ databases">
        <title>Sorghum-associated microbial communities from plants grown in Nebraska, USA.</title>
        <authorList>
            <person name="Schachtman D."/>
        </authorList>
    </citation>
    <scope>NUCLEOTIDE SEQUENCE</scope>
    <source>
        <strain evidence="1">1457</strain>
    </source>
</reference>
<dbReference type="RefSeq" id="WP_131861042.1">
    <property type="nucleotide sequence ID" value="NZ_CP061003.1"/>
</dbReference>
<dbReference type="Proteomes" id="UP001265315">
    <property type="component" value="Unassembled WGS sequence"/>
</dbReference>
<organism evidence="1 2">
    <name type="scientific">Agrobacterium tumefaciens</name>
    <dbReference type="NCBI Taxonomy" id="358"/>
    <lineage>
        <taxon>Bacteria</taxon>
        <taxon>Pseudomonadati</taxon>
        <taxon>Pseudomonadota</taxon>
        <taxon>Alphaproteobacteria</taxon>
        <taxon>Hyphomicrobiales</taxon>
        <taxon>Rhizobiaceae</taxon>
        <taxon>Rhizobium/Agrobacterium group</taxon>
        <taxon>Agrobacterium</taxon>
        <taxon>Agrobacterium tumefaciens complex</taxon>
    </lineage>
</organism>
<dbReference type="AlphaFoldDB" id="A0AAW8LKH8"/>
<evidence type="ECO:0008006" key="3">
    <source>
        <dbReference type="Google" id="ProtNLM"/>
    </source>
</evidence>
<accession>A0AAW8LKH8</accession>